<dbReference type="EC" id="3.5.99.6" evidence="3"/>
<dbReference type="Proteomes" id="UP000663831">
    <property type="component" value="Unassembled WGS sequence"/>
</dbReference>
<keyword evidence="4" id="KW-0378">Hydrolase</keyword>
<evidence type="ECO:0000256" key="4">
    <source>
        <dbReference type="ARBA" id="ARBA00022801"/>
    </source>
</evidence>
<dbReference type="GO" id="GO:0004342">
    <property type="term" value="F:glucosamine-6-phosphate deaminase activity"/>
    <property type="evidence" value="ECO:0007669"/>
    <property type="project" value="UniProtKB-EC"/>
</dbReference>
<dbReference type="InterPro" id="IPR006148">
    <property type="entry name" value="Glc/Gal-6P_isomerase"/>
</dbReference>
<dbReference type="PANTHER" id="PTHR11280">
    <property type="entry name" value="GLUCOSAMINE-6-PHOSPHATE ISOMERASE"/>
    <property type="match status" value="1"/>
</dbReference>
<evidence type="ECO:0000256" key="2">
    <source>
        <dbReference type="ARBA" id="ARBA00005526"/>
    </source>
</evidence>
<dbReference type="PANTHER" id="PTHR11280:SF5">
    <property type="entry name" value="GLUCOSAMINE-6-PHOSPHATE ISOMERASE"/>
    <property type="match status" value="1"/>
</dbReference>
<organism evidence="6 7">
    <name type="scientific">Rhizoctonia solani</name>
    <dbReference type="NCBI Taxonomy" id="456999"/>
    <lineage>
        <taxon>Eukaryota</taxon>
        <taxon>Fungi</taxon>
        <taxon>Dikarya</taxon>
        <taxon>Basidiomycota</taxon>
        <taxon>Agaricomycotina</taxon>
        <taxon>Agaricomycetes</taxon>
        <taxon>Cantharellales</taxon>
        <taxon>Ceratobasidiaceae</taxon>
        <taxon>Rhizoctonia</taxon>
    </lineage>
</organism>
<dbReference type="GO" id="GO:0042802">
    <property type="term" value="F:identical protein binding"/>
    <property type="evidence" value="ECO:0007669"/>
    <property type="project" value="TreeGrafter"/>
</dbReference>
<feature type="domain" description="Glucosamine/galactosamine-6-phosphate isomerase" evidence="5">
    <location>
        <begin position="8"/>
        <end position="148"/>
    </location>
</feature>
<evidence type="ECO:0000259" key="5">
    <source>
        <dbReference type="Pfam" id="PF01182"/>
    </source>
</evidence>
<dbReference type="GO" id="GO:0005737">
    <property type="term" value="C:cytoplasm"/>
    <property type="evidence" value="ECO:0007669"/>
    <property type="project" value="TreeGrafter"/>
</dbReference>
<evidence type="ECO:0000313" key="6">
    <source>
        <dbReference type="EMBL" id="CAE6510237.1"/>
    </source>
</evidence>
<dbReference type="GO" id="GO:0006046">
    <property type="term" value="P:N-acetylglucosamine catabolic process"/>
    <property type="evidence" value="ECO:0007669"/>
    <property type="project" value="TreeGrafter"/>
</dbReference>
<proteinExistence type="inferred from homology"/>
<comment type="caution">
    <text evidence="6">The sequence shown here is derived from an EMBL/GenBank/DDBJ whole genome shotgun (WGS) entry which is preliminary data.</text>
</comment>
<comment type="similarity">
    <text evidence="2">Belongs to the glucosamine/galactosamine-6-phosphate isomerase family.</text>
</comment>
<dbReference type="Gene3D" id="3.40.50.1360">
    <property type="match status" value="2"/>
</dbReference>
<evidence type="ECO:0000313" key="7">
    <source>
        <dbReference type="Proteomes" id="UP000663831"/>
    </source>
</evidence>
<dbReference type="SUPFAM" id="SSF100950">
    <property type="entry name" value="NagB/RpiA/CoA transferase-like"/>
    <property type="match status" value="1"/>
</dbReference>
<dbReference type="InterPro" id="IPR018321">
    <property type="entry name" value="Glucosamine6P_isomerase_CS"/>
</dbReference>
<dbReference type="InterPro" id="IPR037171">
    <property type="entry name" value="NagB/RpiA_transferase-like"/>
</dbReference>
<dbReference type="AlphaFoldDB" id="A0A8H3D2Z4"/>
<dbReference type="EMBL" id="CAJMWV010005291">
    <property type="protein sequence ID" value="CAE6510237.1"/>
    <property type="molecule type" value="Genomic_DNA"/>
</dbReference>
<dbReference type="PROSITE" id="PS01161">
    <property type="entry name" value="GLC_GALNAC_ISOMERASE"/>
    <property type="match status" value="1"/>
</dbReference>
<evidence type="ECO:0000256" key="1">
    <source>
        <dbReference type="ARBA" id="ARBA00000644"/>
    </source>
</evidence>
<dbReference type="GO" id="GO:0005975">
    <property type="term" value="P:carbohydrate metabolic process"/>
    <property type="evidence" value="ECO:0007669"/>
    <property type="project" value="InterPro"/>
</dbReference>
<dbReference type="GO" id="GO:0019262">
    <property type="term" value="P:N-acetylneuraminate catabolic process"/>
    <property type="evidence" value="ECO:0007669"/>
    <property type="project" value="TreeGrafter"/>
</dbReference>
<comment type="catalytic activity">
    <reaction evidence="1">
        <text>alpha-D-glucosamine 6-phosphate + H2O = beta-D-fructose 6-phosphate + NH4(+)</text>
        <dbReference type="Rhea" id="RHEA:12172"/>
        <dbReference type="ChEBI" id="CHEBI:15377"/>
        <dbReference type="ChEBI" id="CHEBI:28938"/>
        <dbReference type="ChEBI" id="CHEBI:57634"/>
        <dbReference type="ChEBI" id="CHEBI:75989"/>
        <dbReference type="EC" id="3.5.99.6"/>
    </reaction>
</comment>
<evidence type="ECO:0000256" key="3">
    <source>
        <dbReference type="ARBA" id="ARBA00012680"/>
    </source>
</evidence>
<gene>
    <name evidence="6" type="ORF">RDB_LOCUS130365</name>
</gene>
<accession>A0A8H3D2Z4</accession>
<name>A0A8H3D2Z4_9AGAM</name>
<reference evidence="6" key="1">
    <citation type="submission" date="2021-01" db="EMBL/GenBank/DDBJ databases">
        <authorList>
            <person name="Kaushik A."/>
        </authorList>
    </citation>
    <scope>NUCLEOTIDE SEQUENCE</scope>
    <source>
        <strain evidence="6">AG3-1AP</strain>
    </source>
</reference>
<dbReference type="InterPro" id="IPR004547">
    <property type="entry name" value="Glucosamine6P_isomerase"/>
</dbReference>
<dbReference type="Pfam" id="PF01182">
    <property type="entry name" value="Glucosamine_iso"/>
    <property type="match status" value="1"/>
</dbReference>
<protein>
    <recommendedName>
        <fullName evidence="3">glucosamine-6-phosphate deaminase</fullName>
        <ecNumber evidence="3">3.5.99.6</ecNumber>
    </recommendedName>
</protein>
<sequence length="155" mass="16993">MRLIIRDDPTAVGQYIGDYIAQKINDFKPTPEKPFVLGLPTGSSPIPTYKYLIKLVKEGKLRWAAPCIIETLAKLLKITLNHTIRSCSESSFLIGTSRTVDVDPKNVHILDGNAPDLIQECKAYEEAIKKAGGIDLFLGGIGEDGHIAFNEPGRS</sequence>
<dbReference type="GO" id="GO:0006043">
    <property type="term" value="P:glucosamine catabolic process"/>
    <property type="evidence" value="ECO:0007669"/>
    <property type="project" value="TreeGrafter"/>
</dbReference>